<comment type="caution">
    <text evidence="1">The sequence shown here is derived from an EMBL/GenBank/DDBJ whole genome shotgun (WGS) entry which is preliminary data.</text>
</comment>
<evidence type="ECO:0000313" key="1">
    <source>
        <dbReference type="EMBL" id="RZO26622.1"/>
    </source>
</evidence>
<organism evidence="1 2">
    <name type="scientific">SAR86 cluster bacterium</name>
    <dbReference type="NCBI Taxonomy" id="2030880"/>
    <lineage>
        <taxon>Bacteria</taxon>
        <taxon>Pseudomonadati</taxon>
        <taxon>Pseudomonadota</taxon>
        <taxon>Gammaproteobacteria</taxon>
        <taxon>SAR86 cluster</taxon>
    </lineage>
</organism>
<gene>
    <name evidence="1" type="ORF">EVA92_02435</name>
</gene>
<evidence type="ECO:0000313" key="2">
    <source>
        <dbReference type="Proteomes" id="UP000315825"/>
    </source>
</evidence>
<sequence length="485" mass="55635">MSKSSSLKKDFSARALWVNYRSSAIFPFFLGKNEDTLLVFQNYWQWKSKIENLIANIFIRDLSGKLIHSESLKIDIHNQISIKNILSDAVDVDKGTVEIEVIGNKNLGYPFPAILCYYKSKEYISVVHSAGRILNSNENHQTSTWRESNFLTIYDDDLSPFISIFNGQDEMDTELSIKFLKLPVKELILEKTFSLNLNPFGSKVFYANEFLDDSEKKLIKGKRFFIEFEHKNKGIFGRYVVGNYLKKENMHFCTHSFMSVTKSGDIIESSEENPVTSFLPAFNKKPLNLKLISYPTNIKSKVIFKSKESNIDETINQDTDIIFNFNSGEEAFEGEVKEDKFVKFYSTDDCPARLNISYNFSLPNSKHPTDIATGFKGNVYPKKSNHWGSIVNLPGWKTMFFLRNCSHNPKKTESGDLDFTFFDNSNSVEKHVHVKAETCSILEFETNSDFSNFISWKCNSTVGTIEVFWVCFNEQTGAICGDHSF</sequence>
<reference evidence="1 2" key="1">
    <citation type="submission" date="2019-02" db="EMBL/GenBank/DDBJ databases">
        <title>Prokaryotic population dynamics and viral predation in marine succession experiment using metagenomics: the confinement effect.</title>
        <authorList>
            <person name="Haro-Moreno J.M."/>
            <person name="Rodriguez-Valera F."/>
            <person name="Lopez-Perez M."/>
        </authorList>
    </citation>
    <scope>NUCLEOTIDE SEQUENCE [LARGE SCALE GENOMIC DNA]</scope>
    <source>
        <strain evidence="1">MED-G159</strain>
    </source>
</reference>
<dbReference type="AlphaFoldDB" id="A0A520MZF7"/>
<dbReference type="Proteomes" id="UP000315825">
    <property type="component" value="Unassembled WGS sequence"/>
</dbReference>
<protein>
    <submittedName>
        <fullName evidence="1">Uncharacterized protein</fullName>
    </submittedName>
</protein>
<dbReference type="EMBL" id="SHBE01000003">
    <property type="protein sequence ID" value="RZO26622.1"/>
    <property type="molecule type" value="Genomic_DNA"/>
</dbReference>
<accession>A0A520MZF7</accession>
<name>A0A520MZF7_9GAMM</name>
<proteinExistence type="predicted"/>